<protein>
    <submittedName>
        <fullName evidence="1">Uncharacterized protein</fullName>
    </submittedName>
</protein>
<reference evidence="1" key="1">
    <citation type="submission" date="2023-07" db="EMBL/GenBank/DDBJ databases">
        <title>Black Yeasts Isolated from many extreme environments.</title>
        <authorList>
            <person name="Coleine C."/>
            <person name="Stajich J.E."/>
            <person name="Selbmann L."/>
        </authorList>
    </citation>
    <scope>NUCLEOTIDE SEQUENCE</scope>
    <source>
        <strain evidence="1">CCFEE 5714</strain>
    </source>
</reference>
<dbReference type="EMBL" id="JAUTXU010000162">
    <property type="protein sequence ID" value="KAK3702353.1"/>
    <property type="molecule type" value="Genomic_DNA"/>
</dbReference>
<organism evidence="1 2">
    <name type="scientific">Vermiconidia calcicola</name>
    <dbReference type="NCBI Taxonomy" id="1690605"/>
    <lineage>
        <taxon>Eukaryota</taxon>
        <taxon>Fungi</taxon>
        <taxon>Dikarya</taxon>
        <taxon>Ascomycota</taxon>
        <taxon>Pezizomycotina</taxon>
        <taxon>Dothideomycetes</taxon>
        <taxon>Dothideomycetidae</taxon>
        <taxon>Mycosphaerellales</taxon>
        <taxon>Extremaceae</taxon>
        <taxon>Vermiconidia</taxon>
    </lineage>
</organism>
<accession>A0ACC3MTM6</accession>
<keyword evidence="2" id="KW-1185">Reference proteome</keyword>
<evidence type="ECO:0000313" key="2">
    <source>
        <dbReference type="Proteomes" id="UP001281147"/>
    </source>
</evidence>
<name>A0ACC3MTM6_9PEZI</name>
<comment type="caution">
    <text evidence="1">The sequence shown here is derived from an EMBL/GenBank/DDBJ whole genome shotgun (WGS) entry which is preliminary data.</text>
</comment>
<sequence>MALPNEHAVATVMSTRAVSHDEVELLVEAGGFTAMRWFIAHGIRPEHKDDHNDDPPAKRRKIGYAKSVEATPPDNEHHVPLASVSIDLHFPETLNTKPAKKRAVLEDVDFDGAESVRVVPSIVDLFEDGKRLRLALPRKKGAILLVDRAGIPETTLESLKYIVNTWVPHTWGVLKPKINERPASWCKCTLTPSRGELYTVVRLQATVYWQSGASAFPAGVPVGKARIYPDYSLLEQASQDHSRAEVDHTQTWGPQDFCDSVHVPNKELNTTSHFEGLLESDLYPFQKRAVHWMLKREGVAYDTGQVRSLFGREKVRDMQLYHESNDIHGDKCYVNHLQGIIRREKPSADGSRLSGGLLAEEMGLGKTVELMALISLHKRSDPNPRSFLDSESGMDITPSKATLIITPNSILQQWKSELLRHAPALKVLHYMGVTKTEERDVVDMATDYDVVLATYSTLSSEVHFAEDPPDRDMRHARRFERKRSPLVRIQWWRICLDEAQMVESGVTAAARVACRLPRIHSWAVTGTPLRKNFQDLRGLLIFLGYRPLNEDAKLWSHLITNHRHLFRRIFGEIALRHTKAQIREDLQLPAQKRVVITVPFSAVEQQHYSTLFAEMCEDVGVSSDGSPKDEEWDPEDPKTIETMRAWLVRLRQSCLHPQVGGKNRRALGRGQGPLRTVAEVLEVMIDQNETGIRVEERSLLATQLVRAHLLGNAGDDDYRSQNALEIYLDAVKKSGELVKEARQKLAAAKKGQSEKGEATIDTDDEDSSSESTPVLGRLRNSLRTSLQLHHACTFFAATAYYQIKTNIDLTEPDSDRYKALEDKETSMYESAKILRKEILKDDSRKSETLMRKISDLVENEKFTRMPKIKDLEGLGGIESRRIVEKSDMLFDTVREQGEVIAEWRTKMAEYLLKPLVDKDEGIETTGDEYEDSTKLQDELYAYFDAVKAMQADLNTFVTGENAPLIDHEAKMMEKAAKAWLNPDIVQDMKSEVHAPELTLELLATREKFRSRKEEIGSIRGLIQECRGLETSLQWNESGLRIAERSIVHKHLNSIQSIFSSYSKASVELEKEIELFRSTQNQRIEFYRQLQTLSDDVQPHKDELDTTLDLASLEPVIEREEHQAKNLAQLKTKNRFLLHLREDAGAQTEQNICIICQHGFEFGVLTVCGHQYCKECIHHWWIEHKTCPVCKRRLATADFHNITYKPQELRAQEEVQTGSSSSPDTDMTTSPSRQSSIYSGVDQQLMHEIKSIDLPTSYGTKIDTLGRHLRWIREHDPGAKSIVFSQYREFLDVLGTALQDFRIGYSRLGRAGALEKFKRDPSIDCLLLDAKTDSSGMTLVNATHVFICEPLINTAVELQAIARVHRIGQTRPTTVWMYLINDTVEEAIYEMSIGRRLAHVQAQQSNRMQKSRSATPAPLQENAIDAANSQEMQSAPLSKLLVAGKGGGELVGNDDLWQCLFGKTQKATAKPRVEMETEVSRHLRAEAAEHRKHGGSSTNQSARYLGGLGSPQPNDPETLYLSIFVGVHYLSVAGTWYENRYPGCACDVPAHAYTFSFEPNPEWDCFFAYAPQIKAYFENFAAKYDLNPYIKLSSKVVSATWDEAKGIYNVKVNSEGKEIDDWCHVLVNGTGFLNDWKWPKIPGLHDFQGKLLHSANWDADVDYTDKTVAVIGTGSSAIQIVPQVQKKAKHLTAFMRSVTWISPVVGESELDAEKSKHETQSDREPQDETKLIKQYWYTEEDKQRFRDDPEHLLLYRKKLESAVNLLFDMFITGSDTSKGANELMRAEMNRRIGPGHEELKSRLIPTWSPGCRRITPGDGYLEALVKPNVTTVHEEIEQVVPEGLRDGAGKLHKVDIIACATGFNIAFAPPFDVYGTNGARMKEAFQPEPQVYLAMAVPKFPNYFIVNGVRGNWANGTSLPGHEVCVEYICKCIKKIQEENIRALEVKQEPINQLYEHIDAWHRGSPEGSHKGSVWNEDCKSWYKNNEVGGKLWIWGGSALHFMKTIKEVKWEHYDHRYNGNMWSYLGNGRVKAEIFKDLEKLAPYMRNSDVSWDIE</sequence>
<evidence type="ECO:0000313" key="1">
    <source>
        <dbReference type="EMBL" id="KAK3702353.1"/>
    </source>
</evidence>
<proteinExistence type="predicted"/>
<gene>
    <name evidence="1" type="ORF">LTR37_014927</name>
</gene>
<dbReference type="Proteomes" id="UP001281147">
    <property type="component" value="Unassembled WGS sequence"/>
</dbReference>